<keyword evidence="12" id="KW-0902">Two-component regulatory system</keyword>
<feature type="transmembrane region" description="Helical" evidence="17">
    <location>
        <begin position="187"/>
        <end position="216"/>
    </location>
</feature>
<dbReference type="InterPro" id="IPR036641">
    <property type="entry name" value="HPT_dom_sf"/>
</dbReference>
<dbReference type="InterPro" id="IPR004358">
    <property type="entry name" value="Sig_transdc_His_kin-like_C"/>
</dbReference>
<dbReference type="PANTHER" id="PTHR43047">
    <property type="entry name" value="TWO-COMPONENT HISTIDINE PROTEIN KINASE"/>
    <property type="match status" value="1"/>
</dbReference>
<dbReference type="CDD" id="cd16922">
    <property type="entry name" value="HATPase_EvgS-ArcB-TorS-like"/>
    <property type="match status" value="1"/>
</dbReference>
<evidence type="ECO:0000256" key="6">
    <source>
        <dbReference type="ARBA" id="ARBA00022553"/>
    </source>
</evidence>
<dbReference type="Proteomes" id="UP001231124">
    <property type="component" value="Unassembled WGS sequence"/>
</dbReference>
<keyword evidence="5" id="KW-0997">Cell inner membrane</keyword>
<dbReference type="InterPro" id="IPR008207">
    <property type="entry name" value="Sig_transdc_His_kin_Hpt_dom"/>
</dbReference>
<keyword evidence="4" id="KW-1003">Cell membrane</keyword>
<comment type="subcellular location">
    <subcellularLocation>
        <location evidence="2">Cell inner membrane</location>
        <topology evidence="2">Multi-pass membrane protein</topology>
    </subcellularLocation>
</comment>
<evidence type="ECO:0000259" key="18">
    <source>
        <dbReference type="PROSITE" id="PS50109"/>
    </source>
</evidence>
<comment type="caution">
    <text evidence="21">The sequence shown here is derived from an EMBL/GenBank/DDBJ whole genome shotgun (WGS) entry which is preliminary data.</text>
</comment>
<keyword evidence="6 15" id="KW-0597">Phosphoprotein</keyword>
<feature type="modified residue" description="4-aspartylphosphate" evidence="15">
    <location>
        <position position="617"/>
    </location>
</feature>
<keyword evidence="11 17" id="KW-1133">Transmembrane helix</keyword>
<feature type="transmembrane region" description="Helical" evidence="17">
    <location>
        <begin position="30"/>
        <end position="48"/>
    </location>
</feature>
<evidence type="ECO:0000256" key="17">
    <source>
        <dbReference type="SAM" id="Phobius"/>
    </source>
</evidence>
<dbReference type="PROSITE" id="PS50894">
    <property type="entry name" value="HPT"/>
    <property type="match status" value="1"/>
</dbReference>
<dbReference type="SUPFAM" id="SSF47384">
    <property type="entry name" value="Homodimeric domain of signal transducing histidine kinase"/>
    <property type="match status" value="1"/>
</dbReference>
<dbReference type="Pfam" id="PF00072">
    <property type="entry name" value="Response_reg"/>
    <property type="match status" value="1"/>
</dbReference>
<dbReference type="InterPro" id="IPR003661">
    <property type="entry name" value="HisK_dim/P_dom"/>
</dbReference>
<dbReference type="CDD" id="cd00082">
    <property type="entry name" value="HisKA"/>
    <property type="match status" value="1"/>
</dbReference>
<evidence type="ECO:0000256" key="11">
    <source>
        <dbReference type="ARBA" id="ARBA00022989"/>
    </source>
</evidence>
<dbReference type="InterPro" id="IPR036890">
    <property type="entry name" value="HATPase_C_sf"/>
</dbReference>
<keyword evidence="22" id="KW-1185">Reference proteome</keyword>
<dbReference type="InterPro" id="IPR036097">
    <property type="entry name" value="HisK_dim/P_sf"/>
</dbReference>
<feature type="domain" description="Response regulatory" evidence="19">
    <location>
        <begin position="568"/>
        <end position="685"/>
    </location>
</feature>
<comment type="catalytic activity">
    <reaction evidence="1">
        <text>ATP + protein L-histidine = ADP + protein N-phospho-L-histidine.</text>
        <dbReference type="EC" id="2.7.13.3"/>
    </reaction>
</comment>
<dbReference type="EC" id="2.7.13.3" evidence="3"/>
<dbReference type="PRINTS" id="PR00344">
    <property type="entry name" value="BCTRLSENSOR"/>
</dbReference>
<evidence type="ECO:0000256" key="3">
    <source>
        <dbReference type="ARBA" id="ARBA00012438"/>
    </source>
</evidence>
<dbReference type="PANTHER" id="PTHR43047:SF72">
    <property type="entry name" value="OSMOSENSING HISTIDINE PROTEIN KINASE SLN1"/>
    <property type="match status" value="1"/>
</dbReference>
<protein>
    <recommendedName>
        <fullName evidence="3">histidine kinase</fullName>
        <ecNumber evidence="3">2.7.13.3</ecNumber>
    </recommendedName>
</protein>
<dbReference type="Gene3D" id="3.30.565.10">
    <property type="entry name" value="Histidine kinase-like ATPase, C-terminal domain"/>
    <property type="match status" value="1"/>
</dbReference>
<keyword evidence="9 21" id="KW-0418">Kinase</keyword>
<feature type="compositionally biased region" description="Polar residues" evidence="16">
    <location>
        <begin position="703"/>
        <end position="718"/>
    </location>
</feature>
<dbReference type="Gene3D" id="3.40.50.2300">
    <property type="match status" value="1"/>
</dbReference>
<dbReference type="Pfam" id="PF01627">
    <property type="entry name" value="Hpt"/>
    <property type="match status" value="1"/>
</dbReference>
<reference evidence="21 22" key="1">
    <citation type="submission" date="2023-07" db="EMBL/GenBank/DDBJ databases">
        <title>Genomic Encyclopedia of Type Strains, Phase IV (KMG-IV): sequencing the most valuable type-strain genomes for metagenomic binning, comparative biology and taxonomic classification.</title>
        <authorList>
            <person name="Goeker M."/>
        </authorList>
    </citation>
    <scope>NUCLEOTIDE SEQUENCE [LARGE SCALE GENOMIC DNA]</scope>
    <source>
        <strain evidence="21 22">DSM 19013</strain>
    </source>
</reference>
<evidence type="ECO:0000256" key="15">
    <source>
        <dbReference type="PROSITE-ProRule" id="PRU00169"/>
    </source>
</evidence>
<feature type="domain" description="HPt" evidence="20">
    <location>
        <begin position="737"/>
        <end position="840"/>
    </location>
</feature>
<evidence type="ECO:0000256" key="7">
    <source>
        <dbReference type="ARBA" id="ARBA00022679"/>
    </source>
</evidence>
<feature type="modified residue" description="Phosphohistidine" evidence="14">
    <location>
        <position position="778"/>
    </location>
</feature>
<evidence type="ECO:0000256" key="9">
    <source>
        <dbReference type="ARBA" id="ARBA00022777"/>
    </source>
</evidence>
<dbReference type="SMART" id="SM00388">
    <property type="entry name" value="HisKA"/>
    <property type="match status" value="1"/>
</dbReference>
<evidence type="ECO:0000256" key="14">
    <source>
        <dbReference type="PROSITE-ProRule" id="PRU00110"/>
    </source>
</evidence>
<dbReference type="Gene3D" id="1.20.120.160">
    <property type="entry name" value="HPT domain"/>
    <property type="match status" value="1"/>
</dbReference>
<evidence type="ECO:0000256" key="13">
    <source>
        <dbReference type="ARBA" id="ARBA00023136"/>
    </source>
</evidence>
<evidence type="ECO:0000256" key="1">
    <source>
        <dbReference type="ARBA" id="ARBA00000085"/>
    </source>
</evidence>
<evidence type="ECO:0000313" key="21">
    <source>
        <dbReference type="EMBL" id="MDQ0449882.1"/>
    </source>
</evidence>
<evidence type="ECO:0000256" key="10">
    <source>
        <dbReference type="ARBA" id="ARBA00022840"/>
    </source>
</evidence>
<dbReference type="SMART" id="SM00448">
    <property type="entry name" value="REC"/>
    <property type="match status" value="1"/>
</dbReference>
<evidence type="ECO:0000259" key="20">
    <source>
        <dbReference type="PROSITE" id="PS50894"/>
    </source>
</evidence>
<dbReference type="PROSITE" id="PS50110">
    <property type="entry name" value="RESPONSE_REGULATORY"/>
    <property type="match status" value="1"/>
</dbReference>
<dbReference type="RefSeq" id="WP_238207615.1">
    <property type="nucleotide sequence ID" value="NZ_BPQE01000035.1"/>
</dbReference>
<dbReference type="EMBL" id="JAUSVP010000019">
    <property type="protein sequence ID" value="MDQ0449882.1"/>
    <property type="molecule type" value="Genomic_DNA"/>
</dbReference>
<accession>A0ABU0I5I8</accession>
<dbReference type="InterPro" id="IPR011006">
    <property type="entry name" value="CheY-like_superfamily"/>
</dbReference>
<feature type="transmembrane region" description="Helical" evidence="17">
    <location>
        <begin position="262"/>
        <end position="282"/>
    </location>
</feature>
<keyword evidence="8 17" id="KW-0812">Transmembrane</keyword>
<keyword evidence="13 17" id="KW-0472">Membrane</keyword>
<dbReference type="PROSITE" id="PS50109">
    <property type="entry name" value="HIS_KIN"/>
    <property type="match status" value="1"/>
</dbReference>
<dbReference type="CDD" id="cd00088">
    <property type="entry name" value="HPT"/>
    <property type="match status" value="1"/>
</dbReference>
<evidence type="ECO:0000256" key="16">
    <source>
        <dbReference type="SAM" id="MobiDB-lite"/>
    </source>
</evidence>
<dbReference type="InterPro" id="IPR001789">
    <property type="entry name" value="Sig_transdc_resp-reg_receiver"/>
</dbReference>
<name>A0ABU0I5I8_9HYPH</name>
<dbReference type="Pfam" id="PF02518">
    <property type="entry name" value="HATPase_c"/>
    <property type="match status" value="1"/>
</dbReference>
<feature type="transmembrane region" description="Helical" evidence="17">
    <location>
        <begin position="222"/>
        <end position="241"/>
    </location>
</feature>
<evidence type="ECO:0000259" key="19">
    <source>
        <dbReference type="PROSITE" id="PS50110"/>
    </source>
</evidence>
<proteinExistence type="predicted"/>
<feature type="domain" description="Histidine kinase" evidence="18">
    <location>
        <begin position="326"/>
        <end position="547"/>
    </location>
</feature>
<evidence type="ECO:0000256" key="2">
    <source>
        <dbReference type="ARBA" id="ARBA00004429"/>
    </source>
</evidence>
<dbReference type="Pfam" id="PF00512">
    <property type="entry name" value="HisKA"/>
    <property type="match status" value="1"/>
</dbReference>
<gene>
    <name evidence="21" type="ORF">QO012_004406</name>
</gene>
<dbReference type="SUPFAM" id="SSF55874">
    <property type="entry name" value="ATPase domain of HSP90 chaperone/DNA topoisomerase II/histidine kinase"/>
    <property type="match status" value="1"/>
</dbReference>
<dbReference type="SUPFAM" id="SSF52172">
    <property type="entry name" value="CheY-like"/>
    <property type="match status" value="1"/>
</dbReference>
<dbReference type="InterPro" id="IPR003594">
    <property type="entry name" value="HATPase_dom"/>
</dbReference>
<dbReference type="Gene3D" id="1.10.287.130">
    <property type="match status" value="1"/>
</dbReference>
<evidence type="ECO:0000256" key="5">
    <source>
        <dbReference type="ARBA" id="ARBA00022519"/>
    </source>
</evidence>
<organism evidence="21 22">
    <name type="scientific">Methylobacterium aerolatum</name>
    <dbReference type="NCBI Taxonomy" id="418708"/>
    <lineage>
        <taxon>Bacteria</taxon>
        <taxon>Pseudomonadati</taxon>
        <taxon>Pseudomonadota</taxon>
        <taxon>Alphaproteobacteria</taxon>
        <taxon>Hyphomicrobiales</taxon>
        <taxon>Methylobacteriaceae</taxon>
        <taxon>Methylobacterium</taxon>
    </lineage>
</organism>
<dbReference type="SMART" id="SM00387">
    <property type="entry name" value="HATPase_c"/>
    <property type="match status" value="1"/>
</dbReference>
<dbReference type="GO" id="GO:0016301">
    <property type="term" value="F:kinase activity"/>
    <property type="evidence" value="ECO:0007669"/>
    <property type="project" value="UniProtKB-KW"/>
</dbReference>
<dbReference type="CDD" id="cd17546">
    <property type="entry name" value="REC_hyHK_CKI1_RcsC-like"/>
    <property type="match status" value="1"/>
</dbReference>
<dbReference type="InterPro" id="IPR005467">
    <property type="entry name" value="His_kinase_dom"/>
</dbReference>
<evidence type="ECO:0000256" key="8">
    <source>
        <dbReference type="ARBA" id="ARBA00022692"/>
    </source>
</evidence>
<feature type="region of interest" description="Disordered" evidence="16">
    <location>
        <begin position="703"/>
        <end position="727"/>
    </location>
</feature>
<evidence type="ECO:0000313" key="22">
    <source>
        <dbReference type="Proteomes" id="UP001231124"/>
    </source>
</evidence>
<evidence type="ECO:0000256" key="4">
    <source>
        <dbReference type="ARBA" id="ARBA00022475"/>
    </source>
</evidence>
<sequence>MDRRLILISIAIIVLYLLSSTAVSVFHDRAGAAVASWCATCLYLAALVRSRRIDWLPLTIAAILSNLGANLLNGTELIAATSTVFTDAFEILIAAVALQQLNLDGHWYESAAKTICIPLIAATSSILGMGLEAAVSRTFDYLSFYKIFAARQSADFMSLLIMVTVVQTWTDPLLLRGLTPGKIFEIVLLASGVAVLGIVLFTLQTPFVFILIPLLLLGSFRGGMLASAACVTTLFLIANYVGLEDFEHNTNLHNISKYNILLTHYVFILVALLSTLPSSVLLKRLDQSKEQLQAAGVAAEIARRDAELARDKAETASRVKADFLSAISHELRTPLTTVLGLVDLLSREDLDARQKYYVSNINKSGSHLLNIINDFLDISKIDYKSVTLVNEQFPIRPLVNEVCDGFAALLAAKEIDFIVNFDDDMPTSFTADPGKIRQILLNLVGNAAKFTSEGFVSVSIIYRPRGTDTASLRFEVRDSGIGIAKAHQSLIFDAFTQENRWTGRHFGGSGLGLAICKRLVLAMGGDIDVESAPEVGSLFWFEVPVFEPAADYNYDRSEASKKPAERYRILVAEDVAINRSIIGVNLTDMGHTVTLVADGFEALERVEREPYDLILMDIQMPVVDGVEATRRIRQLQSPRNQIPIIALSAAIDSHQRDEFLAAGMNECLSKPIEWPQLSEAIQLHAAGGERLWRLPQSDVSSPINVTPGTWSSTPQSHLDGSEKREPPVLDRGKLDQLHRKMGADIEPLLNQALAHASDTLQKLSRGNLSKEDILREAHRMKGMAGMLGLDHLRNWAIDIEARIDSQIMEAGSLDQLCSALEESRLAVDNLNFGAASLEVR</sequence>
<evidence type="ECO:0000256" key="12">
    <source>
        <dbReference type="ARBA" id="ARBA00023012"/>
    </source>
</evidence>
<keyword evidence="10" id="KW-0067">ATP-binding</keyword>
<dbReference type="SUPFAM" id="SSF47226">
    <property type="entry name" value="Histidine-containing phosphotransfer domain, HPT domain"/>
    <property type="match status" value="1"/>
</dbReference>
<keyword evidence="7" id="KW-0808">Transferase</keyword>
<keyword evidence="10" id="KW-0547">Nucleotide-binding</keyword>